<dbReference type="EMBL" id="CP012621">
    <property type="protein sequence ID" value="ATG75987.1"/>
    <property type="molecule type" value="Genomic_DNA"/>
</dbReference>
<dbReference type="GO" id="GO:0030488">
    <property type="term" value="P:tRNA methylation"/>
    <property type="evidence" value="ECO:0007669"/>
    <property type="project" value="TreeGrafter"/>
</dbReference>
<dbReference type="Proteomes" id="UP000217763">
    <property type="component" value="Chromosome"/>
</dbReference>
<organism evidence="3 4">
    <name type="scientific">Zobellella denitrificans</name>
    <dbReference type="NCBI Taxonomy" id="347534"/>
    <lineage>
        <taxon>Bacteria</taxon>
        <taxon>Pseudomonadati</taxon>
        <taxon>Pseudomonadota</taxon>
        <taxon>Gammaproteobacteria</taxon>
        <taxon>Aeromonadales</taxon>
        <taxon>Aeromonadaceae</taxon>
        <taxon>Zobellella</taxon>
    </lineage>
</organism>
<feature type="domain" description="G" evidence="2">
    <location>
        <begin position="266"/>
        <end position="362"/>
    </location>
</feature>
<dbReference type="Pfam" id="PF01926">
    <property type="entry name" value="MMR_HSR1"/>
    <property type="match status" value="1"/>
</dbReference>
<keyword evidence="1" id="KW-0472">Membrane</keyword>
<sequence length="488" mass="55099">MLRRQLPGLPWWLLLGGALPVVVLSLLGALYLFERGAWGWFLLLLLLACLPLLLLRRKPLPALADWQPEPDGQWSAFEREIWQRALALGRERLAREPEWARLREHGLALFRQVAADYHPADREAELAFTLPELLLLTEEVSRRYRRFLLEHVPYVEQLRLDRLHGLYRQRDRLRAARRWYDAYRWLRLLTPEGWVAAGRDRILGELFEGMSEQLQLQLKQALLAEVAAVAIDLYGGRFRLAERELPPDPRLAEDERDLADGPAPLRVLLVGQPNAGKSSLINALLGRTVAEVSALPSTARKRVYRYQLEGIPLLHLVDTPGIATPEASEDWLVRQMADSDLVLWLLKANQPARQADLALKQAFDAHLARPEQRGRRAPALLALVNQVDLLPPVAAPPGDPAKAAIIREALDYNRELLGADAALALSLAPGQPPQGLEALLERLIAAHDDAIQTQLGRRRQGASNPAFNEQLARLRRLGRQMWGLYRDG</sequence>
<dbReference type="GO" id="GO:0005525">
    <property type="term" value="F:GTP binding"/>
    <property type="evidence" value="ECO:0007669"/>
    <property type="project" value="InterPro"/>
</dbReference>
<dbReference type="InterPro" id="IPR006073">
    <property type="entry name" value="GTP-bd"/>
</dbReference>
<dbReference type="Gene3D" id="3.40.50.300">
    <property type="entry name" value="P-loop containing nucleotide triphosphate hydrolases"/>
    <property type="match status" value="1"/>
</dbReference>
<dbReference type="InterPro" id="IPR027417">
    <property type="entry name" value="P-loop_NTPase"/>
</dbReference>
<evidence type="ECO:0000313" key="3">
    <source>
        <dbReference type="EMBL" id="ATG75987.1"/>
    </source>
</evidence>
<dbReference type="KEGG" id="zdf:AN401_15550"/>
<feature type="transmembrane region" description="Helical" evidence="1">
    <location>
        <begin position="37"/>
        <end position="55"/>
    </location>
</feature>
<dbReference type="SUPFAM" id="SSF52540">
    <property type="entry name" value="P-loop containing nucleoside triphosphate hydrolases"/>
    <property type="match status" value="1"/>
</dbReference>
<dbReference type="GO" id="GO:0005829">
    <property type="term" value="C:cytosol"/>
    <property type="evidence" value="ECO:0007669"/>
    <property type="project" value="TreeGrafter"/>
</dbReference>
<dbReference type="PANTHER" id="PTHR42714">
    <property type="entry name" value="TRNA MODIFICATION GTPASE GTPBP3"/>
    <property type="match status" value="1"/>
</dbReference>
<gene>
    <name evidence="3" type="ORF">AN401_15550</name>
</gene>
<protein>
    <recommendedName>
        <fullName evidence="2">G domain-containing protein</fullName>
    </recommendedName>
</protein>
<evidence type="ECO:0000259" key="2">
    <source>
        <dbReference type="Pfam" id="PF01926"/>
    </source>
</evidence>
<evidence type="ECO:0000256" key="1">
    <source>
        <dbReference type="SAM" id="Phobius"/>
    </source>
</evidence>
<keyword evidence="4" id="KW-1185">Reference proteome</keyword>
<name>A0A291HV18_9GAMM</name>
<keyword evidence="1" id="KW-0812">Transmembrane</keyword>
<feature type="transmembrane region" description="Helical" evidence="1">
    <location>
        <begin position="12"/>
        <end position="31"/>
    </location>
</feature>
<reference evidence="4" key="1">
    <citation type="submission" date="2015-09" db="EMBL/GenBank/DDBJ databases">
        <authorList>
            <person name="Shao Z."/>
            <person name="Wang L."/>
        </authorList>
    </citation>
    <scope>NUCLEOTIDE SEQUENCE [LARGE SCALE GENOMIC DNA]</scope>
    <source>
        <strain evidence="4">F13-1</strain>
    </source>
</reference>
<proteinExistence type="predicted"/>
<evidence type="ECO:0000313" key="4">
    <source>
        <dbReference type="Proteomes" id="UP000217763"/>
    </source>
</evidence>
<dbReference type="AlphaFoldDB" id="A0A291HV18"/>
<dbReference type="GO" id="GO:0002098">
    <property type="term" value="P:tRNA wobble uridine modification"/>
    <property type="evidence" value="ECO:0007669"/>
    <property type="project" value="TreeGrafter"/>
</dbReference>
<keyword evidence="1" id="KW-1133">Transmembrane helix</keyword>
<accession>A0A291HV18</accession>
<dbReference type="PANTHER" id="PTHR42714:SF2">
    <property type="entry name" value="TRNA MODIFICATION GTPASE GTPBP3, MITOCHONDRIAL"/>
    <property type="match status" value="1"/>
</dbReference>